<dbReference type="Pfam" id="PF00501">
    <property type="entry name" value="AMP-binding"/>
    <property type="match status" value="1"/>
</dbReference>
<dbReference type="Pfam" id="PF13193">
    <property type="entry name" value="AMP-binding_C"/>
    <property type="match status" value="1"/>
</dbReference>
<evidence type="ECO:0000259" key="1">
    <source>
        <dbReference type="Pfam" id="PF00501"/>
    </source>
</evidence>
<dbReference type="GO" id="GO:0016405">
    <property type="term" value="F:CoA-ligase activity"/>
    <property type="evidence" value="ECO:0007669"/>
    <property type="project" value="TreeGrafter"/>
</dbReference>
<comment type="caution">
    <text evidence="3">The sequence shown here is derived from an EMBL/GenBank/DDBJ whole genome shotgun (WGS) entry which is preliminary data.</text>
</comment>
<feature type="domain" description="AMP-binding enzyme C-terminal" evidence="2">
    <location>
        <begin position="476"/>
        <end position="557"/>
    </location>
</feature>
<dbReference type="VEuPathDB" id="FungiDB:FMAN_09358"/>
<dbReference type="AlphaFoldDB" id="A0A1L7T514"/>
<dbReference type="InterPro" id="IPR045851">
    <property type="entry name" value="AMP-bd_C_sf"/>
</dbReference>
<reference evidence="4" key="1">
    <citation type="journal article" date="2016" name="Genome Biol. Evol.">
        <title>Comparative 'omics' of the Fusarium fujikuroi species complex highlights differences in genetic potential and metabolite synthesis.</title>
        <authorList>
            <person name="Niehaus E.-M."/>
            <person name="Muensterkoetter M."/>
            <person name="Proctor R.H."/>
            <person name="Brown D.W."/>
            <person name="Sharon A."/>
            <person name="Idan Y."/>
            <person name="Oren-Young L."/>
            <person name="Sieber C.M."/>
            <person name="Novak O."/>
            <person name="Pencik A."/>
            <person name="Tarkowska D."/>
            <person name="Hromadova K."/>
            <person name="Freeman S."/>
            <person name="Maymon M."/>
            <person name="Elazar M."/>
            <person name="Youssef S.A."/>
            <person name="El-Shabrawy E.S.M."/>
            <person name="Shalaby A.B.A."/>
            <person name="Houterman P."/>
            <person name="Brock N.L."/>
            <person name="Burkhardt I."/>
            <person name="Tsavkelova E.A."/>
            <person name="Dickschat J.S."/>
            <person name="Galuszka P."/>
            <person name="Gueldener U."/>
            <person name="Tudzynski B."/>
        </authorList>
    </citation>
    <scope>NUCLEOTIDE SEQUENCE [LARGE SCALE GENOMIC DNA]</scope>
    <source>
        <strain evidence="4">MRC7560</strain>
    </source>
</reference>
<dbReference type="RefSeq" id="XP_041680879.1">
    <property type="nucleotide sequence ID" value="XM_041830192.1"/>
</dbReference>
<dbReference type="PANTHER" id="PTHR24096">
    <property type="entry name" value="LONG-CHAIN-FATTY-ACID--COA LIGASE"/>
    <property type="match status" value="1"/>
</dbReference>
<feature type="domain" description="AMP-dependent synthetase/ligase" evidence="1">
    <location>
        <begin position="50"/>
        <end position="417"/>
    </location>
</feature>
<accession>A0A1L7T514</accession>
<evidence type="ECO:0000259" key="2">
    <source>
        <dbReference type="Pfam" id="PF13193"/>
    </source>
</evidence>
<dbReference type="InterPro" id="IPR020845">
    <property type="entry name" value="AMP-binding_CS"/>
</dbReference>
<name>A0A1L7T514_FUSMA</name>
<dbReference type="CDD" id="cd05911">
    <property type="entry name" value="Firefly_Luc_like"/>
    <property type="match status" value="1"/>
</dbReference>
<organism evidence="3 4">
    <name type="scientific">Fusarium mangiferae</name>
    <name type="common">Mango malformation disease fungus</name>
    <dbReference type="NCBI Taxonomy" id="192010"/>
    <lineage>
        <taxon>Eukaryota</taxon>
        <taxon>Fungi</taxon>
        <taxon>Dikarya</taxon>
        <taxon>Ascomycota</taxon>
        <taxon>Pezizomycotina</taxon>
        <taxon>Sordariomycetes</taxon>
        <taxon>Hypocreomycetidae</taxon>
        <taxon>Hypocreales</taxon>
        <taxon>Nectriaceae</taxon>
        <taxon>Fusarium</taxon>
        <taxon>Fusarium fujikuroi species complex</taxon>
    </lineage>
</organism>
<keyword evidence="3" id="KW-0436">Ligase</keyword>
<dbReference type="SUPFAM" id="SSF56801">
    <property type="entry name" value="Acetyl-CoA synthetase-like"/>
    <property type="match status" value="1"/>
</dbReference>
<proteinExistence type="predicted"/>
<dbReference type="Gene3D" id="2.30.38.10">
    <property type="entry name" value="Luciferase, Domain 3"/>
    <property type="match status" value="1"/>
</dbReference>
<protein>
    <submittedName>
        <fullName evidence="3">Probable phenylacetyl-CoA ligase</fullName>
    </submittedName>
</protein>
<sequence>MVFESPAWAQALPSVPLPDSITVEEFMYSEKHGRKSLDLSRNPYTCGLTGQTYNVAEVRERVDSMAKAIAKRLDWSVSNGSEWDKVACVFSWNTIDYVPLTHALHRLNAIASPANAAYSVSELTHQLRSTSANALFTCMPLLPVALEAAAAANISKDHIFILDMPGQTNNNKFVALSALIDEGRQLPPLPPLRWVKEQGKRQVAYICFSSGTSGLPKGVMLSHYNIISNIALQVAYESYGRKLAGIETQVGLGLLPFSHIYGLVIISHIMPWHGDEVVVLPRYNLGHMLAAIQKYKVRHLPLVPPIAIQLLQNKGKCDSYDLSSIEWVTSGAAPLGAKTIESMQQSWPRWKVGQGYGLTESSPAVCTTSEHDIFHGTSGSIILGTRCKVIDEAGKEVTELEKPGELFVQSPNICLGYMNNAKATAETFVWDEDGRWLRTGDVVVVRLSPLGAEHIVIVDRIKELIKVKGNQVAPAELEAHILSHPFVADCAVIPVPDDFAGEVPKAFVVKDVGTGTKSDEEVKTAICEYVGSHKAKYKWLQGGVEFIETIPKSPSGKILRRVLQEREKGKSVGATPKL</sequence>
<dbReference type="Proteomes" id="UP000184255">
    <property type="component" value="Unassembled WGS sequence"/>
</dbReference>
<evidence type="ECO:0000313" key="3">
    <source>
        <dbReference type="EMBL" id="CVK91213.1"/>
    </source>
</evidence>
<dbReference type="InterPro" id="IPR025110">
    <property type="entry name" value="AMP-bd_C"/>
</dbReference>
<dbReference type="Gene3D" id="3.30.300.30">
    <property type="match status" value="1"/>
</dbReference>
<dbReference type="PROSITE" id="PS00455">
    <property type="entry name" value="AMP_BINDING"/>
    <property type="match status" value="1"/>
</dbReference>
<evidence type="ECO:0000313" key="4">
    <source>
        <dbReference type="Proteomes" id="UP000184255"/>
    </source>
</evidence>
<dbReference type="InterPro" id="IPR000873">
    <property type="entry name" value="AMP-dep_synth/lig_dom"/>
</dbReference>
<keyword evidence="4" id="KW-1185">Reference proteome</keyword>
<dbReference type="EMBL" id="FCQH01000004">
    <property type="protein sequence ID" value="CVK91213.1"/>
    <property type="molecule type" value="Genomic_DNA"/>
</dbReference>
<gene>
    <name evidence="3" type="ORF">FMAN_09358</name>
</gene>
<dbReference type="GeneID" id="65088617"/>
<dbReference type="PANTHER" id="PTHR24096:SF422">
    <property type="entry name" value="BCDNA.GH02901"/>
    <property type="match status" value="1"/>
</dbReference>
<dbReference type="Gene3D" id="3.40.50.980">
    <property type="match status" value="2"/>
</dbReference>